<dbReference type="InterPro" id="IPR058627">
    <property type="entry name" value="MdtA-like_C"/>
</dbReference>
<dbReference type="Gene3D" id="2.40.420.20">
    <property type="match status" value="1"/>
</dbReference>
<dbReference type="PANTHER" id="PTHR30469:SF33">
    <property type="entry name" value="SLR1207 PROTEIN"/>
    <property type="match status" value="1"/>
</dbReference>
<dbReference type="AlphaFoldDB" id="A0A4Q1C9N0"/>
<keyword evidence="3" id="KW-0812">Transmembrane</keyword>
<keyword evidence="3" id="KW-1133">Transmembrane helix</keyword>
<accession>A0A4Q1C9N0</accession>
<dbReference type="Pfam" id="PF25967">
    <property type="entry name" value="RND-MFP_C"/>
    <property type="match status" value="1"/>
</dbReference>
<dbReference type="GO" id="GO:0015562">
    <property type="term" value="F:efflux transmembrane transporter activity"/>
    <property type="evidence" value="ECO:0007669"/>
    <property type="project" value="TreeGrafter"/>
</dbReference>
<evidence type="ECO:0000259" key="5">
    <source>
        <dbReference type="Pfam" id="PF25967"/>
    </source>
</evidence>
<dbReference type="PANTHER" id="PTHR30469">
    <property type="entry name" value="MULTIDRUG RESISTANCE PROTEIN MDTA"/>
    <property type="match status" value="1"/>
</dbReference>
<dbReference type="Gene3D" id="2.40.50.100">
    <property type="match status" value="1"/>
</dbReference>
<dbReference type="EMBL" id="SDHX01000001">
    <property type="protein sequence ID" value="RXK55737.1"/>
    <property type="molecule type" value="Genomic_DNA"/>
</dbReference>
<evidence type="ECO:0000256" key="3">
    <source>
        <dbReference type="SAM" id="Phobius"/>
    </source>
</evidence>
<dbReference type="SUPFAM" id="SSF111369">
    <property type="entry name" value="HlyD-like secretion proteins"/>
    <property type="match status" value="1"/>
</dbReference>
<evidence type="ECO:0000256" key="2">
    <source>
        <dbReference type="SAM" id="Coils"/>
    </source>
</evidence>
<dbReference type="InterPro" id="IPR006143">
    <property type="entry name" value="RND_pump_MFP"/>
</dbReference>
<comment type="caution">
    <text evidence="6">The sequence shown here is derived from an EMBL/GenBank/DDBJ whole genome shotgun (WGS) entry which is preliminary data.</text>
</comment>
<evidence type="ECO:0000313" key="6">
    <source>
        <dbReference type="EMBL" id="RXK55737.1"/>
    </source>
</evidence>
<proteinExistence type="inferred from homology"/>
<dbReference type="Pfam" id="PF25954">
    <property type="entry name" value="Beta-barrel_RND_2"/>
    <property type="match status" value="1"/>
</dbReference>
<keyword evidence="2" id="KW-0175">Coiled coil</keyword>
<dbReference type="Gene3D" id="2.40.30.170">
    <property type="match status" value="1"/>
</dbReference>
<name>A0A4Q1C9N0_9BACT</name>
<feature type="domain" description="Multidrug resistance protein MdtA-like C-terminal permuted SH3" evidence="5">
    <location>
        <begin position="319"/>
        <end position="365"/>
    </location>
</feature>
<dbReference type="OrthoDB" id="194002at2"/>
<dbReference type="Proteomes" id="UP000290218">
    <property type="component" value="Unassembled WGS sequence"/>
</dbReference>
<dbReference type="NCBIfam" id="TIGR01730">
    <property type="entry name" value="RND_mfp"/>
    <property type="match status" value="1"/>
</dbReference>
<keyword evidence="3" id="KW-0472">Membrane</keyword>
<evidence type="ECO:0000259" key="4">
    <source>
        <dbReference type="Pfam" id="PF25954"/>
    </source>
</evidence>
<comment type="similarity">
    <text evidence="1">Belongs to the membrane fusion protein (MFP) (TC 8.A.1) family.</text>
</comment>
<keyword evidence="7" id="KW-1185">Reference proteome</keyword>
<feature type="transmembrane region" description="Helical" evidence="3">
    <location>
        <begin position="12"/>
        <end position="32"/>
    </location>
</feature>
<gene>
    <name evidence="6" type="ORF">ESB00_07590</name>
</gene>
<dbReference type="RefSeq" id="WP_129047102.1">
    <property type="nucleotide sequence ID" value="NZ_SDHX01000001.1"/>
</dbReference>
<dbReference type="InterPro" id="IPR058792">
    <property type="entry name" value="Beta-barrel_RND_2"/>
</dbReference>
<dbReference type="Gene3D" id="1.10.287.470">
    <property type="entry name" value="Helix hairpin bin"/>
    <property type="match status" value="1"/>
</dbReference>
<evidence type="ECO:0000256" key="1">
    <source>
        <dbReference type="ARBA" id="ARBA00009477"/>
    </source>
</evidence>
<protein>
    <submittedName>
        <fullName evidence="6">Efflux RND transporter periplasmic adaptor subunit</fullName>
    </submittedName>
</protein>
<dbReference type="GO" id="GO:1990281">
    <property type="term" value="C:efflux pump complex"/>
    <property type="evidence" value="ECO:0007669"/>
    <property type="project" value="TreeGrafter"/>
</dbReference>
<sequence>MTKPAVSTSSFPWRWLVAGGILAVAAYVYFIALRPVAVVVPVVRGRAVNSVPGSVEVKAESVLPVKSEAGGRIVTSSLNPGRVVTKDEVLLQLDTGDVDIEIERIANDLEAARRRAQVGSTLRAERDNKLDSLNELERRVKAGAFSVAEFEREKRLYQQLVQRVDLEEVNLKLGVENLENALRAKQREKAKMTIVAPFDGVIAELNIAGKPGELIGRDFTLATLISKSRVVEAKISEENYAGLIVGQAAGVSFLSYGPQQYRATLTKKLPTANAETQRYTIHLNVEIPEDKLVPGLTGEVVIVIGQRDNQMIIPRRALRSKQVMLVESGQVVVRSVEVGYTALNEVEILKGVSAGDLVIVEELDTFRPGQRVRTRTAN</sequence>
<organism evidence="6 7">
    <name type="scientific">Oleiharenicola lentus</name>
    <dbReference type="NCBI Taxonomy" id="2508720"/>
    <lineage>
        <taxon>Bacteria</taxon>
        <taxon>Pseudomonadati</taxon>
        <taxon>Verrucomicrobiota</taxon>
        <taxon>Opitutia</taxon>
        <taxon>Opitutales</taxon>
        <taxon>Opitutaceae</taxon>
        <taxon>Oleiharenicola</taxon>
    </lineage>
</organism>
<reference evidence="6 7" key="1">
    <citation type="submission" date="2019-01" db="EMBL/GenBank/DDBJ databases">
        <title>Lacunisphaera sp. strain TWA-58.</title>
        <authorList>
            <person name="Chen W.-M."/>
        </authorList>
    </citation>
    <scope>NUCLEOTIDE SEQUENCE [LARGE SCALE GENOMIC DNA]</scope>
    <source>
        <strain evidence="6 7">TWA-58</strain>
    </source>
</reference>
<feature type="domain" description="CusB-like beta-barrel" evidence="4">
    <location>
        <begin position="231"/>
        <end position="301"/>
    </location>
</feature>
<feature type="coiled-coil region" evidence="2">
    <location>
        <begin position="147"/>
        <end position="195"/>
    </location>
</feature>
<evidence type="ECO:0000313" key="7">
    <source>
        <dbReference type="Proteomes" id="UP000290218"/>
    </source>
</evidence>